<sequence length="435" mass="47072">MTPPSVRHAWFDGATLLGKREYGIPFPYPDHQRIFFSFDIFPAPASSSSVLRLLRPERFVTHGCVSASRSRHLRPYSTTSTPPPEDPYSALESPARFSNCRNPVQLEKNITSYLISHPEPSERTLVAMLEACADICRSGSYPQLRPPSGDPVHKVSRKKAGSIRRQSQSQNSTAHEEHLTGSNLGLFQAVLGSFDFTPNQTFKIACNIHDIIAVRCFPSGHPSTAVSNAFLNVCAITGEFEKASHLLDDMIHTSQGDFKPDLTTFRLVLKSAAVYRNKIYPRSHRIYGGRRGSYQGTGVDPEPGTDMSFKEFEAKVQGVIEAGVHLLSRQARVAFTVKMGLGGLAGAAVGKLAMLSVLALPSSRFVVGNPDLGATQGIETSGIIDAAESTVIAGLPMKNDLPVDSVLQMLASQEIAIGIGLFAGILTAGYFILGN</sequence>
<evidence type="ECO:0000256" key="1">
    <source>
        <dbReference type="SAM" id="MobiDB-lite"/>
    </source>
</evidence>
<keyword evidence="2" id="KW-1133">Transmembrane helix</keyword>
<proteinExistence type="predicted"/>
<feature type="non-terminal residue" evidence="3">
    <location>
        <position position="435"/>
    </location>
</feature>
<name>A0A9P6FR44_9FUNG</name>
<protein>
    <submittedName>
        <fullName evidence="3">Uncharacterized protein</fullName>
    </submittedName>
</protein>
<evidence type="ECO:0000313" key="4">
    <source>
        <dbReference type="Proteomes" id="UP000780801"/>
    </source>
</evidence>
<reference evidence="3" key="1">
    <citation type="journal article" date="2020" name="Fungal Divers.">
        <title>Resolving the Mortierellaceae phylogeny through synthesis of multi-gene phylogenetics and phylogenomics.</title>
        <authorList>
            <person name="Vandepol N."/>
            <person name="Liber J."/>
            <person name="Desiro A."/>
            <person name="Na H."/>
            <person name="Kennedy M."/>
            <person name="Barry K."/>
            <person name="Grigoriev I.V."/>
            <person name="Miller A.N."/>
            <person name="O'Donnell K."/>
            <person name="Stajich J.E."/>
            <person name="Bonito G."/>
        </authorList>
    </citation>
    <scope>NUCLEOTIDE SEQUENCE</scope>
    <source>
        <strain evidence="3">KOD1015</strain>
    </source>
</reference>
<feature type="region of interest" description="Disordered" evidence="1">
    <location>
        <begin position="142"/>
        <end position="177"/>
    </location>
</feature>
<gene>
    <name evidence="3" type="ORF">BGW38_003708</name>
</gene>
<evidence type="ECO:0000313" key="3">
    <source>
        <dbReference type="EMBL" id="KAF9579859.1"/>
    </source>
</evidence>
<evidence type="ECO:0000256" key="2">
    <source>
        <dbReference type="SAM" id="Phobius"/>
    </source>
</evidence>
<accession>A0A9P6FR44</accession>
<feature type="transmembrane region" description="Helical" evidence="2">
    <location>
        <begin position="415"/>
        <end position="433"/>
    </location>
</feature>
<comment type="caution">
    <text evidence="3">The sequence shown here is derived from an EMBL/GenBank/DDBJ whole genome shotgun (WGS) entry which is preliminary data.</text>
</comment>
<dbReference type="AlphaFoldDB" id="A0A9P6FR44"/>
<dbReference type="EMBL" id="JAABOA010002445">
    <property type="protein sequence ID" value="KAF9579859.1"/>
    <property type="molecule type" value="Genomic_DNA"/>
</dbReference>
<dbReference type="InterPro" id="IPR011990">
    <property type="entry name" value="TPR-like_helical_dom_sf"/>
</dbReference>
<feature type="compositionally biased region" description="Polar residues" evidence="1">
    <location>
        <begin position="164"/>
        <end position="173"/>
    </location>
</feature>
<organism evidence="3 4">
    <name type="scientific">Lunasporangiospora selenospora</name>
    <dbReference type="NCBI Taxonomy" id="979761"/>
    <lineage>
        <taxon>Eukaryota</taxon>
        <taxon>Fungi</taxon>
        <taxon>Fungi incertae sedis</taxon>
        <taxon>Mucoromycota</taxon>
        <taxon>Mortierellomycotina</taxon>
        <taxon>Mortierellomycetes</taxon>
        <taxon>Mortierellales</taxon>
        <taxon>Mortierellaceae</taxon>
        <taxon>Lunasporangiospora</taxon>
    </lineage>
</organism>
<keyword evidence="4" id="KW-1185">Reference proteome</keyword>
<dbReference type="Proteomes" id="UP000780801">
    <property type="component" value="Unassembled WGS sequence"/>
</dbReference>
<dbReference type="Gene3D" id="1.25.40.10">
    <property type="entry name" value="Tetratricopeptide repeat domain"/>
    <property type="match status" value="1"/>
</dbReference>
<keyword evidence="2" id="KW-0812">Transmembrane</keyword>
<keyword evidence="2" id="KW-0472">Membrane</keyword>
<dbReference type="OrthoDB" id="2393594at2759"/>
<feature type="region of interest" description="Disordered" evidence="1">
    <location>
        <begin position="71"/>
        <end position="90"/>
    </location>
</feature>